<comment type="caution">
    <text evidence="8">The sequence shown here is derived from an EMBL/GenBank/DDBJ whole genome shotgun (WGS) entry which is preliminary data.</text>
</comment>
<comment type="similarity">
    <text evidence="5">Belongs to the SAT4 family.</text>
</comment>
<evidence type="ECO:0000256" key="3">
    <source>
        <dbReference type="ARBA" id="ARBA00022989"/>
    </source>
</evidence>
<name>A0A7D8ZDC6_9HELO</name>
<feature type="transmembrane region" description="Helical" evidence="6">
    <location>
        <begin position="81"/>
        <end position="101"/>
    </location>
</feature>
<evidence type="ECO:0000256" key="2">
    <source>
        <dbReference type="ARBA" id="ARBA00022692"/>
    </source>
</evidence>
<dbReference type="PANTHER" id="PTHR33048:SF129">
    <property type="entry name" value="INTEGRAL MEMBRANE PROTEIN-RELATED"/>
    <property type="match status" value="1"/>
</dbReference>
<evidence type="ECO:0000313" key="8">
    <source>
        <dbReference type="EMBL" id="TVY59034.1"/>
    </source>
</evidence>
<keyword evidence="4 6" id="KW-0472">Membrane</keyword>
<feature type="non-terminal residue" evidence="8">
    <location>
        <position position="1"/>
    </location>
</feature>
<reference evidence="8 9" key="1">
    <citation type="submission" date="2018-05" db="EMBL/GenBank/DDBJ databases">
        <title>Whole genome sequencing for identification of molecular markers to develop diagnostic detection tools for the regulated plant pathogen Lachnellula willkommii.</title>
        <authorList>
            <person name="Giroux E."/>
            <person name="Bilodeau G."/>
        </authorList>
    </citation>
    <scope>NUCLEOTIDE SEQUENCE [LARGE SCALE GENOMIC DNA]</scope>
    <source>
        <strain evidence="8 9">CBS 625.97</strain>
    </source>
</reference>
<dbReference type="GO" id="GO:0016020">
    <property type="term" value="C:membrane"/>
    <property type="evidence" value="ECO:0007669"/>
    <property type="project" value="UniProtKB-SubCell"/>
</dbReference>
<comment type="subcellular location">
    <subcellularLocation>
        <location evidence="1">Membrane</location>
        <topology evidence="1">Multi-pass membrane protein</topology>
    </subcellularLocation>
</comment>
<gene>
    <name evidence="8" type="ORF">LCER1_G000618</name>
</gene>
<evidence type="ECO:0000256" key="5">
    <source>
        <dbReference type="ARBA" id="ARBA00038359"/>
    </source>
</evidence>
<dbReference type="OrthoDB" id="5329176at2759"/>
<dbReference type="AlphaFoldDB" id="A0A7D8ZDC6"/>
<feature type="transmembrane region" description="Helical" evidence="6">
    <location>
        <begin position="196"/>
        <end position="215"/>
    </location>
</feature>
<dbReference type="Proteomes" id="UP000481288">
    <property type="component" value="Unassembled WGS sequence"/>
</dbReference>
<keyword evidence="9" id="KW-1185">Reference proteome</keyword>
<dbReference type="InterPro" id="IPR049326">
    <property type="entry name" value="Rhodopsin_dom_fungi"/>
</dbReference>
<feature type="domain" description="Rhodopsin" evidence="7">
    <location>
        <begin position="97"/>
        <end position="338"/>
    </location>
</feature>
<evidence type="ECO:0000259" key="7">
    <source>
        <dbReference type="Pfam" id="PF20684"/>
    </source>
</evidence>
<evidence type="ECO:0000256" key="6">
    <source>
        <dbReference type="SAM" id="Phobius"/>
    </source>
</evidence>
<organism evidence="8 9">
    <name type="scientific">Lachnellula cervina</name>
    <dbReference type="NCBI Taxonomy" id="1316786"/>
    <lineage>
        <taxon>Eukaryota</taxon>
        <taxon>Fungi</taxon>
        <taxon>Dikarya</taxon>
        <taxon>Ascomycota</taxon>
        <taxon>Pezizomycotina</taxon>
        <taxon>Leotiomycetes</taxon>
        <taxon>Helotiales</taxon>
        <taxon>Lachnaceae</taxon>
        <taxon>Lachnellula</taxon>
    </lineage>
</organism>
<keyword evidence="2 6" id="KW-0812">Transmembrane</keyword>
<dbReference type="PANTHER" id="PTHR33048">
    <property type="entry name" value="PTH11-LIKE INTEGRAL MEMBRANE PROTEIN (AFU_ORTHOLOGUE AFUA_5G11245)"/>
    <property type="match status" value="1"/>
</dbReference>
<evidence type="ECO:0000256" key="4">
    <source>
        <dbReference type="ARBA" id="ARBA00023136"/>
    </source>
</evidence>
<evidence type="ECO:0000313" key="9">
    <source>
        <dbReference type="Proteomes" id="UP000481288"/>
    </source>
</evidence>
<sequence>QELTQKPPSGKGRLRRACVCVEFFLRHFTSLGQVIDLCCLGVEGQARQRVCEVMQLPPPEVLAALPKPNYVDPVTRGDAKVIVNVVLFTILLSFLGLRIYTRTYLRKFFGTDDILILVALIPTSVFFIISVLADTKFHWTRHSNDIPLSEIPRGLKIVLCTELMFAAACTLTKLSMFVFTYRLLSSSRRLWRRVTSTAIAVVSLQGGIFCISVIFQCRPPSHYFRVTIDSQPECINETWSLLVAGIINTFTDFVAVALPIRTVLSLQLQPKQIFPIVVLFCFGFLSCCCGIVRTYYTYKVSTSYDQVWDSYPVWITAALELYIGIICASIPATKPFFSTILPHIFGTIDPISGPSAYNYASASASRQLNHSRSAKMSSPDTEAEHGEELLNLEKALGSRNDKGVAFSTTTITGGRGESETEAPEEYLRIRQTVDYVMGQGRR</sequence>
<feature type="transmembrane region" description="Helical" evidence="6">
    <location>
        <begin position="273"/>
        <end position="296"/>
    </location>
</feature>
<feature type="transmembrane region" description="Helical" evidence="6">
    <location>
        <begin position="311"/>
        <end position="332"/>
    </location>
</feature>
<evidence type="ECO:0000256" key="1">
    <source>
        <dbReference type="ARBA" id="ARBA00004141"/>
    </source>
</evidence>
<feature type="transmembrane region" description="Helical" evidence="6">
    <location>
        <begin position="239"/>
        <end position="261"/>
    </location>
</feature>
<dbReference type="EMBL" id="QGMG01000016">
    <property type="protein sequence ID" value="TVY59034.1"/>
    <property type="molecule type" value="Genomic_DNA"/>
</dbReference>
<feature type="transmembrane region" description="Helical" evidence="6">
    <location>
        <begin position="113"/>
        <end position="133"/>
    </location>
</feature>
<protein>
    <recommendedName>
        <fullName evidence="7">Rhodopsin domain-containing protein</fullName>
    </recommendedName>
</protein>
<dbReference type="InterPro" id="IPR052337">
    <property type="entry name" value="SAT4-like"/>
</dbReference>
<accession>A0A7D8ZDC6</accession>
<dbReference type="Pfam" id="PF20684">
    <property type="entry name" value="Fung_rhodopsin"/>
    <property type="match status" value="1"/>
</dbReference>
<feature type="transmembrane region" description="Helical" evidence="6">
    <location>
        <begin position="163"/>
        <end position="184"/>
    </location>
</feature>
<proteinExistence type="inferred from homology"/>
<keyword evidence="3 6" id="KW-1133">Transmembrane helix</keyword>